<keyword evidence="2" id="KW-0805">Transcription regulation</keyword>
<proteinExistence type="inferred from homology"/>
<dbReference type="InterPro" id="IPR005650">
    <property type="entry name" value="BlaI_family"/>
</dbReference>
<sequence length="129" mass="14620">MAREGAVRGFGELESSVMDWLWEHGEPATVREVHTDLAKQRQLAYTTVLTVTDNLFKKGWLRREPAGRAHRYEPVASREQYGAMLMREALDVSGDRQQALLAFVGKMSLEEAVALRAALSEFERRISGR</sequence>
<accession>A0ABQ5QW69</accession>
<dbReference type="Gene3D" id="1.10.10.10">
    <property type="entry name" value="Winged helix-like DNA-binding domain superfamily/Winged helix DNA-binding domain"/>
    <property type="match status" value="1"/>
</dbReference>
<keyword evidence="3" id="KW-0238">DNA-binding</keyword>
<evidence type="ECO:0000313" key="5">
    <source>
        <dbReference type="EMBL" id="GLH98525.1"/>
    </source>
</evidence>
<comment type="caution">
    <text evidence="5">The sequence shown here is derived from an EMBL/GenBank/DDBJ whole genome shotgun (WGS) entry which is preliminary data.</text>
</comment>
<keyword evidence="4" id="KW-0804">Transcription</keyword>
<organism evidence="5 6">
    <name type="scientific">Phytohabitans aurantiacus</name>
    <dbReference type="NCBI Taxonomy" id="3016789"/>
    <lineage>
        <taxon>Bacteria</taxon>
        <taxon>Bacillati</taxon>
        <taxon>Actinomycetota</taxon>
        <taxon>Actinomycetes</taxon>
        <taxon>Micromonosporales</taxon>
        <taxon>Micromonosporaceae</taxon>
    </lineage>
</organism>
<dbReference type="InterPro" id="IPR036390">
    <property type="entry name" value="WH_DNA-bd_sf"/>
</dbReference>
<evidence type="ECO:0000313" key="6">
    <source>
        <dbReference type="Proteomes" id="UP001144280"/>
    </source>
</evidence>
<reference evidence="5" key="1">
    <citation type="submission" date="2022-12" db="EMBL/GenBank/DDBJ databases">
        <title>New Phytohabitans aurantiacus sp. RD004123 nov., an actinomycete isolated from soil.</title>
        <authorList>
            <person name="Triningsih D.W."/>
            <person name="Harunari E."/>
            <person name="Igarashi Y."/>
        </authorList>
    </citation>
    <scope>NUCLEOTIDE SEQUENCE</scope>
    <source>
        <strain evidence="5">RD004123</strain>
    </source>
</reference>
<dbReference type="Gene3D" id="6.10.140.850">
    <property type="match status" value="1"/>
</dbReference>
<gene>
    <name evidence="5" type="ORF">Pa4123_38000</name>
</gene>
<dbReference type="Proteomes" id="UP001144280">
    <property type="component" value="Unassembled WGS sequence"/>
</dbReference>
<evidence type="ECO:0000256" key="1">
    <source>
        <dbReference type="ARBA" id="ARBA00011046"/>
    </source>
</evidence>
<dbReference type="Pfam" id="PF03965">
    <property type="entry name" value="Penicillinase_R"/>
    <property type="match status" value="1"/>
</dbReference>
<comment type="similarity">
    <text evidence="1">Belongs to the BlaI transcriptional regulatory family.</text>
</comment>
<evidence type="ECO:0000256" key="3">
    <source>
        <dbReference type="ARBA" id="ARBA00023125"/>
    </source>
</evidence>
<name>A0ABQ5QW69_9ACTN</name>
<protein>
    <submittedName>
        <fullName evidence="5">Penicillinase repressor</fullName>
    </submittedName>
</protein>
<dbReference type="InterPro" id="IPR036388">
    <property type="entry name" value="WH-like_DNA-bd_sf"/>
</dbReference>
<evidence type="ECO:0000256" key="4">
    <source>
        <dbReference type="ARBA" id="ARBA00023163"/>
    </source>
</evidence>
<dbReference type="SUPFAM" id="SSF46785">
    <property type="entry name" value="Winged helix' DNA-binding domain"/>
    <property type="match status" value="1"/>
</dbReference>
<keyword evidence="6" id="KW-1185">Reference proteome</keyword>
<evidence type="ECO:0000256" key="2">
    <source>
        <dbReference type="ARBA" id="ARBA00023015"/>
    </source>
</evidence>
<dbReference type="RefSeq" id="WP_281897504.1">
    <property type="nucleotide sequence ID" value="NZ_BSDI01000017.1"/>
</dbReference>
<dbReference type="EMBL" id="BSDI01000017">
    <property type="protein sequence ID" value="GLH98525.1"/>
    <property type="molecule type" value="Genomic_DNA"/>
</dbReference>